<organism evidence="1 2">
    <name type="scientific">Dentipellis fragilis</name>
    <dbReference type="NCBI Taxonomy" id="205917"/>
    <lineage>
        <taxon>Eukaryota</taxon>
        <taxon>Fungi</taxon>
        <taxon>Dikarya</taxon>
        <taxon>Basidiomycota</taxon>
        <taxon>Agaricomycotina</taxon>
        <taxon>Agaricomycetes</taxon>
        <taxon>Russulales</taxon>
        <taxon>Hericiaceae</taxon>
        <taxon>Dentipellis</taxon>
    </lineage>
</organism>
<gene>
    <name evidence="1" type="ORF">EVG20_g10512</name>
</gene>
<protein>
    <submittedName>
        <fullName evidence="1">Uncharacterized protein</fullName>
    </submittedName>
</protein>
<sequence>MDSPARFRLSVEHGRGRGRYALPGLDELFVERDSVGHLSLSTAVELSHNPTFSGGSQHHDDAYPLHTLLYDDAFMIPASCCPCIRNCICNCHLPATLVPLYQAPPSQRVRPPVCSPLNFVDTLALPASTIPSTNISIPEFSHPIGVTADAEQSNIVPIGTPEAVPQTYRQTAAIERRFGLTVPAQYISFRRSDGTDEGVRLIDMLARDFSVLADADAVVLGEHACQIMLQVGWPGYKTWSKPLRTRVQKDRTSVSATRGTIARRVALRMQLFINEAQEDDALPARWAVGPSGIRFEQIILRRLV</sequence>
<dbReference type="AlphaFoldDB" id="A0A4Y9XQE4"/>
<evidence type="ECO:0000313" key="2">
    <source>
        <dbReference type="Proteomes" id="UP000298327"/>
    </source>
</evidence>
<accession>A0A4Y9XQE4</accession>
<comment type="caution">
    <text evidence="1">The sequence shown here is derived from an EMBL/GenBank/DDBJ whole genome shotgun (WGS) entry which is preliminary data.</text>
</comment>
<name>A0A4Y9XQE4_9AGAM</name>
<dbReference type="Proteomes" id="UP000298327">
    <property type="component" value="Unassembled WGS sequence"/>
</dbReference>
<reference evidence="1 2" key="1">
    <citation type="submission" date="2019-02" db="EMBL/GenBank/DDBJ databases">
        <title>Genome sequencing of the rare red list fungi Dentipellis fragilis.</title>
        <authorList>
            <person name="Buettner E."/>
            <person name="Kellner H."/>
        </authorList>
    </citation>
    <scope>NUCLEOTIDE SEQUENCE [LARGE SCALE GENOMIC DNA]</scope>
    <source>
        <strain evidence="1 2">DSM 105465</strain>
    </source>
</reference>
<dbReference type="EMBL" id="SEOQ01001291">
    <property type="protein sequence ID" value="TFY52524.1"/>
    <property type="molecule type" value="Genomic_DNA"/>
</dbReference>
<proteinExistence type="predicted"/>
<dbReference type="OrthoDB" id="3269405at2759"/>
<keyword evidence="2" id="KW-1185">Reference proteome</keyword>
<evidence type="ECO:0000313" key="1">
    <source>
        <dbReference type="EMBL" id="TFY52524.1"/>
    </source>
</evidence>